<sequence length="353" mass="39135">MMAHPLWWLALPVLLLPLWWHRQKRRRTKSEPLATARFLPAAPPQHMRVWRWDDVPLLVLRCLLLAALIAWLVVVTLPWRGDTILIASDAPTAWADQQAAQAGMGNAQRMPLPENVLPWLQAHEHEWRKDAKLLVLAKQVALPAQLPALAHAVDFRIAPRERATARQAAPAVFPVALVAPPERKAGWRALFAAFDAAGSGNVHHTVTEFDGGEAPPAASLIVWDRAAPPPSGWQAPLWWLPPAALPLIPGIDQAGGRTLRVNDLPLQVADSPRGRLWASAAWPPAEADSARTLYETWRALHFQPEPWPLAAQVLPAQRTSPLAMPGTRPDAWLAYVLLALFTLERLVTHGLRR</sequence>
<dbReference type="RefSeq" id="WP_154382428.1">
    <property type="nucleotide sequence ID" value="NZ_WKJJ01000038.1"/>
</dbReference>
<evidence type="ECO:0000259" key="2">
    <source>
        <dbReference type="Pfam" id="PF07584"/>
    </source>
</evidence>
<feature type="domain" description="Aerotolerance regulator N-terminal" evidence="2">
    <location>
        <begin position="2"/>
        <end position="70"/>
    </location>
</feature>
<evidence type="ECO:0000313" key="4">
    <source>
        <dbReference type="Proteomes" id="UP000446768"/>
    </source>
</evidence>
<keyword evidence="1" id="KW-0472">Membrane</keyword>
<dbReference type="Pfam" id="PF07584">
    <property type="entry name" value="BatA"/>
    <property type="match status" value="1"/>
</dbReference>
<name>A0A7X2IVG1_9BURK</name>
<dbReference type="EMBL" id="WKJJ01000038">
    <property type="protein sequence ID" value="MRV76684.1"/>
    <property type="molecule type" value="Genomic_DNA"/>
</dbReference>
<keyword evidence="1" id="KW-0812">Transmembrane</keyword>
<gene>
    <name evidence="3" type="ORF">GJ700_33720</name>
</gene>
<evidence type="ECO:0000256" key="1">
    <source>
        <dbReference type="SAM" id="Phobius"/>
    </source>
</evidence>
<proteinExistence type="predicted"/>
<dbReference type="InterPro" id="IPR011933">
    <property type="entry name" value="Double_TM_dom"/>
</dbReference>
<keyword evidence="1" id="KW-1133">Transmembrane helix</keyword>
<evidence type="ECO:0000313" key="3">
    <source>
        <dbReference type="EMBL" id="MRV76684.1"/>
    </source>
</evidence>
<protein>
    <recommendedName>
        <fullName evidence="2">Aerotolerance regulator N-terminal domain-containing protein</fullName>
    </recommendedName>
</protein>
<dbReference type="NCBIfam" id="TIGR02226">
    <property type="entry name" value="two_anch"/>
    <property type="match status" value="1"/>
</dbReference>
<accession>A0A7X2IVG1</accession>
<feature type="transmembrane region" description="Helical" evidence="1">
    <location>
        <begin position="58"/>
        <end position="79"/>
    </location>
</feature>
<dbReference type="AlphaFoldDB" id="A0A7X2IVG1"/>
<comment type="caution">
    <text evidence="3">The sequence shown here is derived from an EMBL/GenBank/DDBJ whole genome shotgun (WGS) entry which is preliminary data.</text>
</comment>
<keyword evidence="4" id="KW-1185">Reference proteome</keyword>
<dbReference type="InterPro" id="IPR024163">
    <property type="entry name" value="Aerotolerance_reg_N"/>
</dbReference>
<reference evidence="3 4" key="1">
    <citation type="submission" date="2019-11" db="EMBL/GenBank/DDBJ databases">
        <title>Novel species isolated from a subtropical stream in China.</title>
        <authorList>
            <person name="Lu H."/>
        </authorList>
    </citation>
    <scope>NUCLEOTIDE SEQUENCE [LARGE SCALE GENOMIC DNA]</scope>
    <source>
        <strain evidence="3 4">FT92W</strain>
    </source>
</reference>
<feature type="transmembrane region" description="Helical" evidence="1">
    <location>
        <begin position="6"/>
        <end position="21"/>
    </location>
</feature>
<organism evidence="3 4">
    <name type="scientific">Pseudoduganella rivuli</name>
    <dbReference type="NCBI Taxonomy" id="2666085"/>
    <lineage>
        <taxon>Bacteria</taxon>
        <taxon>Pseudomonadati</taxon>
        <taxon>Pseudomonadota</taxon>
        <taxon>Betaproteobacteria</taxon>
        <taxon>Burkholderiales</taxon>
        <taxon>Oxalobacteraceae</taxon>
        <taxon>Telluria group</taxon>
        <taxon>Pseudoduganella</taxon>
    </lineage>
</organism>
<dbReference type="Proteomes" id="UP000446768">
    <property type="component" value="Unassembled WGS sequence"/>
</dbReference>